<dbReference type="Gene3D" id="3.30.530.20">
    <property type="match status" value="1"/>
</dbReference>
<dbReference type="PANTHER" id="PTHR12901">
    <property type="entry name" value="SPERM PROTEIN HOMOLOG"/>
    <property type="match status" value="1"/>
</dbReference>
<protein>
    <submittedName>
        <fullName evidence="4">Type II toxin-antitoxin system RatA family toxin</fullName>
    </submittedName>
</protein>
<reference evidence="4" key="1">
    <citation type="submission" date="2020-03" db="EMBL/GenBank/DDBJ databases">
        <authorList>
            <person name="Guo F."/>
        </authorList>
    </citation>
    <scope>NUCLEOTIDE SEQUENCE</scope>
    <source>
        <strain evidence="4">JCM 30134</strain>
    </source>
</reference>
<evidence type="ECO:0000256" key="1">
    <source>
        <dbReference type="ARBA" id="ARBA00008918"/>
    </source>
</evidence>
<dbReference type="GO" id="GO:0048039">
    <property type="term" value="F:ubiquinone binding"/>
    <property type="evidence" value="ECO:0007669"/>
    <property type="project" value="InterPro"/>
</dbReference>
<dbReference type="InterPro" id="IPR044996">
    <property type="entry name" value="COQ10-like"/>
</dbReference>
<keyword evidence="2" id="KW-1277">Toxin-antitoxin system</keyword>
<evidence type="ECO:0000313" key="5">
    <source>
        <dbReference type="Proteomes" id="UP000787472"/>
    </source>
</evidence>
<comment type="similarity">
    <text evidence="1">Belongs to the ribosome association toxin RatA family.</text>
</comment>
<evidence type="ECO:0000256" key="2">
    <source>
        <dbReference type="ARBA" id="ARBA00022649"/>
    </source>
</evidence>
<dbReference type="Pfam" id="PF03364">
    <property type="entry name" value="Polyketide_cyc"/>
    <property type="match status" value="1"/>
</dbReference>
<gene>
    <name evidence="4" type="ORF">G8770_15300</name>
</gene>
<feature type="domain" description="Coenzyme Q-binding protein COQ10 START" evidence="3">
    <location>
        <begin position="10"/>
        <end position="134"/>
    </location>
</feature>
<sequence length="143" mass="16136">MTQIHRSALVAYSDQKMFELVNDIETYPHYMDGCVGAKVLERSSVEVTARLDLKKMGVSYSFTTRNLLDAPHTMDMNLVEGPFKRLKGVWTFRALAEDACKVSLDLEFEFNNSLMAKTAGKLFESVANELVDGLCRRAKQVYG</sequence>
<evidence type="ECO:0000313" key="4">
    <source>
        <dbReference type="EMBL" id="NHO66916.1"/>
    </source>
</evidence>
<keyword evidence="5" id="KW-1185">Reference proteome</keyword>
<dbReference type="SUPFAM" id="SSF55961">
    <property type="entry name" value="Bet v1-like"/>
    <property type="match status" value="1"/>
</dbReference>
<dbReference type="GO" id="GO:0045333">
    <property type="term" value="P:cellular respiration"/>
    <property type="evidence" value="ECO:0007669"/>
    <property type="project" value="InterPro"/>
</dbReference>
<dbReference type="AlphaFoldDB" id="A0A9E5JWS0"/>
<evidence type="ECO:0000259" key="3">
    <source>
        <dbReference type="Pfam" id="PF03364"/>
    </source>
</evidence>
<name>A0A9E5JWS0_9GAMM</name>
<accession>A0A9E5JWS0</accession>
<dbReference type="InterPro" id="IPR005031">
    <property type="entry name" value="COQ10_START"/>
</dbReference>
<dbReference type="CDD" id="cd07813">
    <property type="entry name" value="COQ10p_like"/>
    <property type="match status" value="1"/>
</dbReference>
<dbReference type="PANTHER" id="PTHR12901:SF10">
    <property type="entry name" value="COENZYME Q-BINDING PROTEIN COQ10, MITOCHONDRIAL"/>
    <property type="match status" value="1"/>
</dbReference>
<organism evidence="4 5">
    <name type="scientific">Pseudomaricurvus hydrocarbonicus</name>
    <dbReference type="NCBI Taxonomy" id="1470433"/>
    <lineage>
        <taxon>Bacteria</taxon>
        <taxon>Pseudomonadati</taxon>
        <taxon>Pseudomonadota</taxon>
        <taxon>Gammaproteobacteria</taxon>
        <taxon>Cellvibrionales</taxon>
        <taxon>Cellvibrionaceae</taxon>
        <taxon>Pseudomaricurvus</taxon>
    </lineage>
</organism>
<dbReference type="RefSeq" id="WP_167188651.1">
    <property type="nucleotide sequence ID" value="NZ_JAAONZ010000013.1"/>
</dbReference>
<comment type="caution">
    <text evidence="4">The sequence shown here is derived from an EMBL/GenBank/DDBJ whole genome shotgun (WGS) entry which is preliminary data.</text>
</comment>
<proteinExistence type="inferred from homology"/>
<dbReference type="InterPro" id="IPR023393">
    <property type="entry name" value="START-like_dom_sf"/>
</dbReference>
<dbReference type="EMBL" id="JAAONZ010000013">
    <property type="protein sequence ID" value="NHO66916.1"/>
    <property type="molecule type" value="Genomic_DNA"/>
</dbReference>
<dbReference type="Proteomes" id="UP000787472">
    <property type="component" value="Unassembled WGS sequence"/>
</dbReference>